<proteinExistence type="predicted"/>
<gene>
    <name evidence="1" type="ORF">CFY87_10855</name>
    <name evidence="2" type="ORF">NCTC10851_00226</name>
</gene>
<reference evidence="2 4" key="2">
    <citation type="submission" date="2018-06" db="EMBL/GenBank/DDBJ databases">
        <authorList>
            <consortium name="Pathogen Informatics"/>
            <person name="Doyle S."/>
        </authorList>
    </citation>
    <scope>NUCLEOTIDE SEQUENCE [LARGE SCALE GENOMIC DNA]</scope>
    <source>
        <strain evidence="2 4">NCTC10851</strain>
    </source>
</reference>
<organism evidence="2 4">
    <name type="scientific">Actinobacillus seminis</name>
    <dbReference type="NCBI Taxonomy" id="722"/>
    <lineage>
        <taxon>Bacteria</taxon>
        <taxon>Pseudomonadati</taxon>
        <taxon>Pseudomonadota</taxon>
        <taxon>Gammaproteobacteria</taxon>
        <taxon>Pasteurellales</taxon>
        <taxon>Pasteurellaceae</taxon>
        <taxon>Actinobacillus</taxon>
    </lineage>
</organism>
<dbReference type="Proteomes" id="UP000215738">
    <property type="component" value="Unassembled WGS sequence"/>
</dbReference>
<dbReference type="OrthoDB" id="5683143at2"/>
<dbReference type="InterPro" id="IPR007922">
    <property type="entry name" value="DciA-like"/>
</dbReference>
<dbReference type="EMBL" id="UFSB01000001">
    <property type="protein sequence ID" value="SUU34245.1"/>
    <property type="molecule type" value="Genomic_DNA"/>
</dbReference>
<dbReference type="Pfam" id="PF05258">
    <property type="entry name" value="DciA"/>
    <property type="match status" value="1"/>
</dbReference>
<dbReference type="EMBL" id="NLFK01000014">
    <property type="protein sequence ID" value="OZN24095.1"/>
    <property type="molecule type" value="Genomic_DNA"/>
</dbReference>
<dbReference type="AlphaFoldDB" id="A0A263H9F6"/>
<dbReference type="RefSeq" id="WP_094947766.1">
    <property type="nucleotide sequence ID" value="NZ_JBMHIA010000010.1"/>
</dbReference>
<evidence type="ECO:0000313" key="1">
    <source>
        <dbReference type="EMBL" id="OZN24095.1"/>
    </source>
</evidence>
<name>A0A263H9F6_9PAST</name>
<sequence>MRYKKTVNVQTILETSALANLMEKGVRLNQLNAQLHPFFPKEFHGFYKITHMTKETLFIEVAHASIRQGFLFKQVALLQAINKTYPQIKRFTFTINPQLKSLPASDVEHYL</sequence>
<accession>A0A263H9F6</accession>
<keyword evidence="3" id="KW-1185">Reference proteome</keyword>
<evidence type="ECO:0000313" key="3">
    <source>
        <dbReference type="Proteomes" id="UP000215738"/>
    </source>
</evidence>
<reference evidence="1 3" key="1">
    <citation type="submission" date="2017-07" db="EMBL/GenBank/DDBJ databases">
        <title>Virulence factors identified in Actinobacillus seminis.</title>
        <authorList>
            <person name="Negrete-Abascal E."/>
            <person name="Vaca-Pacheco S."/>
            <person name="Montes-Garcia F."/>
            <person name="Leyto-Gil A.M."/>
            <person name="Fragoso-Garcia E."/>
            <person name="Carvente-Garcia R."/>
            <person name="Perez-Agueros S."/>
            <person name="Castelan-Sanchez H.G."/>
            <person name="Garcia-Molina A."/>
            <person name="Villamar T.E."/>
            <person name="Vazquez-Cruz C."/>
        </authorList>
    </citation>
    <scope>NUCLEOTIDE SEQUENCE [LARGE SCALE GENOMIC DNA]</scope>
    <source>
        <strain evidence="1 3">ATCC 15768</strain>
    </source>
</reference>
<evidence type="ECO:0000313" key="4">
    <source>
        <dbReference type="Proteomes" id="UP000254507"/>
    </source>
</evidence>
<protein>
    <submittedName>
        <fullName evidence="2">Protein of uncharacterized function (DUF721)</fullName>
    </submittedName>
</protein>
<dbReference type="Proteomes" id="UP000254507">
    <property type="component" value="Unassembled WGS sequence"/>
</dbReference>
<evidence type="ECO:0000313" key="2">
    <source>
        <dbReference type="EMBL" id="SUU34245.1"/>
    </source>
</evidence>
<dbReference type="InParanoid" id="A0A263H9F6"/>